<proteinExistence type="inferred from homology"/>
<protein>
    <submittedName>
        <fullName evidence="2">Integral membrane protein ccma involved in cell shape determination</fullName>
    </submittedName>
</protein>
<sequence length="140" mass="15124">MNWNRKVPKMAKKKELTLIATDAELVGDITFSSQLVVNGMLRGSISAEEFGASMTVSPGGQVIGDIRAPAVLIHGRVDGTVYALEHLEIAEGAVIQGDLHYNVLQMHMGASVQGRLIHSVPEKVIPVEERKVEGIGLVRE</sequence>
<dbReference type="AlphaFoldDB" id="E0XQ95"/>
<name>E0XQ95_9GAMM</name>
<dbReference type="PANTHER" id="PTHR35024:SF4">
    <property type="entry name" value="POLYMER-FORMING CYTOSKELETAL PROTEIN"/>
    <property type="match status" value="1"/>
</dbReference>
<comment type="similarity">
    <text evidence="1">Belongs to the bactofilin family.</text>
</comment>
<evidence type="ECO:0000256" key="1">
    <source>
        <dbReference type="ARBA" id="ARBA00044755"/>
    </source>
</evidence>
<organism evidence="2">
    <name type="scientific">uncultured gamma proteobacterium HF0010_01E20</name>
    <dbReference type="NCBI Taxonomy" id="710977"/>
    <lineage>
        <taxon>Bacteria</taxon>
        <taxon>Pseudomonadati</taxon>
        <taxon>Pseudomonadota</taxon>
        <taxon>Gammaproteobacteria</taxon>
        <taxon>environmental samples</taxon>
    </lineage>
</organism>
<accession>E0XQ95</accession>
<evidence type="ECO:0000313" key="2">
    <source>
        <dbReference type="EMBL" id="ADI16586.1"/>
    </source>
</evidence>
<dbReference type="PANTHER" id="PTHR35024">
    <property type="entry name" value="HYPOTHETICAL CYTOSOLIC PROTEIN"/>
    <property type="match status" value="1"/>
</dbReference>
<reference evidence="2" key="1">
    <citation type="journal article" date="2011" name="Environ. Microbiol.">
        <title>Time-series analyses of Monterey Bay coastal microbial picoplankton using a 'genome proxy' microarray.</title>
        <authorList>
            <person name="Rich V.I."/>
            <person name="Pham V.D."/>
            <person name="Eppley J."/>
            <person name="Shi Y."/>
            <person name="DeLong E.F."/>
        </authorList>
    </citation>
    <scope>NUCLEOTIDE SEQUENCE</scope>
</reference>
<dbReference type="EMBL" id="GU474841">
    <property type="protein sequence ID" value="ADI16586.1"/>
    <property type="molecule type" value="Genomic_DNA"/>
</dbReference>
<dbReference type="InterPro" id="IPR007607">
    <property type="entry name" value="BacA/B"/>
</dbReference>
<dbReference type="Pfam" id="PF04519">
    <property type="entry name" value="Bactofilin"/>
    <property type="match status" value="1"/>
</dbReference>